<reference evidence="9 10" key="1">
    <citation type="submission" date="2018-03" db="EMBL/GenBank/DDBJ databases">
        <title>Genomic Encyclopedia of Archaeal and Bacterial Type Strains, Phase II (KMG-II): from individual species to whole genera.</title>
        <authorList>
            <person name="Goeker M."/>
        </authorList>
    </citation>
    <scope>NUCLEOTIDE SEQUENCE [LARGE SCALE GENOMIC DNA]</scope>
    <source>
        <strain evidence="9 10">ATCC BAA-1496</strain>
    </source>
</reference>
<dbReference type="GO" id="GO:0004499">
    <property type="term" value="F:N,N-dimethylaniline monooxygenase activity"/>
    <property type="evidence" value="ECO:0007669"/>
    <property type="project" value="InterPro"/>
</dbReference>
<evidence type="ECO:0000313" key="9">
    <source>
        <dbReference type="EMBL" id="PRY62859.1"/>
    </source>
</evidence>
<keyword evidence="6" id="KW-0560">Oxidoreductase</keyword>
<keyword evidence="5" id="KW-0521">NADP</keyword>
<gene>
    <name evidence="9" type="ORF">BCF74_10366</name>
</gene>
<dbReference type="InterPro" id="IPR036188">
    <property type="entry name" value="FAD/NAD-bd_sf"/>
</dbReference>
<dbReference type="PANTHER" id="PTHR43872:SF1">
    <property type="entry name" value="MONOOXYGENASE, PUTATIVE (AFU_ORTHOLOGUE AFUA_8G02570)-RELATED"/>
    <property type="match status" value="1"/>
</dbReference>
<comment type="cofactor">
    <cofactor evidence="1">
        <name>FAD</name>
        <dbReference type="ChEBI" id="CHEBI:57692"/>
    </cofactor>
</comment>
<dbReference type="EMBL" id="PVTI01000003">
    <property type="protein sequence ID" value="PRY62859.1"/>
    <property type="molecule type" value="Genomic_DNA"/>
</dbReference>
<organism evidence="9 10">
    <name type="scientific">Knoellia remsis</name>
    <dbReference type="NCBI Taxonomy" id="407159"/>
    <lineage>
        <taxon>Bacteria</taxon>
        <taxon>Bacillati</taxon>
        <taxon>Actinomycetota</taxon>
        <taxon>Actinomycetes</taxon>
        <taxon>Micrococcales</taxon>
        <taxon>Intrasporangiaceae</taxon>
        <taxon>Knoellia</taxon>
    </lineage>
</organism>
<evidence type="ECO:0000256" key="8">
    <source>
        <dbReference type="SAM" id="MobiDB-lite"/>
    </source>
</evidence>
<comment type="similarity">
    <text evidence="2">Belongs to the FAD-binding monooxygenase family.</text>
</comment>
<dbReference type="SUPFAM" id="SSF51905">
    <property type="entry name" value="FAD/NAD(P)-binding domain"/>
    <property type="match status" value="2"/>
</dbReference>
<protein>
    <submittedName>
        <fullName evidence="9">Monooxygenase</fullName>
    </submittedName>
</protein>
<evidence type="ECO:0000256" key="4">
    <source>
        <dbReference type="ARBA" id="ARBA00022827"/>
    </source>
</evidence>
<dbReference type="InterPro" id="IPR051820">
    <property type="entry name" value="FAD-binding_MO"/>
</dbReference>
<dbReference type="PANTHER" id="PTHR43872">
    <property type="entry name" value="MONOOXYGENASE, PUTATIVE (AFU_ORTHOLOGUE AFUA_8G02570)-RELATED"/>
    <property type="match status" value="1"/>
</dbReference>
<evidence type="ECO:0000256" key="7">
    <source>
        <dbReference type="ARBA" id="ARBA00023033"/>
    </source>
</evidence>
<comment type="caution">
    <text evidence="9">The sequence shown here is derived from an EMBL/GenBank/DDBJ whole genome shotgun (WGS) entry which is preliminary data.</text>
</comment>
<name>A0A2T0UY50_9MICO</name>
<proteinExistence type="inferred from homology"/>
<evidence type="ECO:0000256" key="3">
    <source>
        <dbReference type="ARBA" id="ARBA00022630"/>
    </source>
</evidence>
<keyword evidence="7 9" id="KW-0503">Monooxygenase</keyword>
<keyword evidence="4" id="KW-0274">FAD</keyword>
<dbReference type="Pfam" id="PF13450">
    <property type="entry name" value="NAD_binding_8"/>
    <property type="match status" value="1"/>
</dbReference>
<feature type="region of interest" description="Disordered" evidence="8">
    <location>
        <begin position="489"/>
        <end position="510"/>
    </location>
</feature>
<dbReference type="AlphaFoldDB" id="A0A2T0UY50"/>
<dbReference type="Gene3D" id="3.50.50.60">
    <property type="entry name" value="FAD/NAD(P)-binding domain"/>
    <property type="match status" value="3"/>
</dbReference>
<accession>A0A2T0UY50</accession>
<sequence length="510" mass="56662">MTTDRTTAENAPEHLDCIVVGAGLSGIDAAYHVTKAFPERSLAVLEARDSLGGTWDLFRYPGVRSDSDMFTLGFSWKPWTGKKAIADGADILDYLREAADENGITERIRFGHKVVRANYVSDEGRWHVTAQRTDTGEEVELTANFVVATTGYYRYDEGFTPEFAGREEFTGEVLHPQHWPQDFDATGKRVVVIGSGATAVTLVPALAKAGAAQVTMLQRTPSYILSAPDESPLAPLLRRLPEKTASKIIRAQYATVSIGLYEFCRKFPDRSRSILRSMVAKQLPDSIDVDEHFRPPYDPWDQRLCLVPRGDLFRALRRGDADIVTDHIDRFTPNGILLKSGREIEADVIVTATGLNLLAVGGVQASIDGEPVDVPSTMVYKGMMLSDIPNFAFIVGYTNASWTLKADLVCSYLVRIMEHLRDTGTSVVVPRRTPGVKEEPFLDFAAGYVLRSLNEFPKQGDVEPWRLKMNWFKDRKVFAQPVDDGTLEFTTPAPSSTSLHEARERESLPV</sequence>
<dbReference type="GO" id="GO:0050660">
    <property type="term" value="F:flavin adenine dinucleotide binding"/>
    <property type="evidence" value="ECO:0007669"/>
    <property type="project" value="InterPro"/>
</dbReference>
<feature type="compositionally biased region" description="Basic and acidic residues" evidence="8">
    <location>
        <begin position="500"/>
        <end position="510"/>
    </location>
</feature>
<dbReference type="PRINTS" id="PR00411">
    <property type="entry name" value="PNDRDTASEI"/>
</dbReference>
<dbReference type="Pfam" id="PF00743">
    <property type="entry name" value="FMO-like"/>
    <property type="match status" value="1"/>
</dbReference>
<dbReference type="InterPro" id="IPR020946">
    <property type="entry name" value="Flavin_mOase-like"/>
</dbReference>
<feature type="compositionally biased region" description="Polar residues" evidence="8">
    <location>
        <begin position="489"/>
        <end position="499"/>
    </location>
</feature>
<dbReference type="Proteomes" id="UP000237822">
    <property type="component" value="Unassembled WGS sequence"/>
</dbReference>
<evidence type="ECO:0000256" key="5">
    <source>
        <dbReference type="ARBA" id="ARBA00022857"/>
    </source>
</evidence>
<dbReference type="RefSeq" id="WP_106296566.1">
    <property type="nucleotide sequence ID" value="NZ_PVTI01000003.1"/>
</dbReference>
<dbReference type="FunFam" id="3.50.50.60:FF:000228">
    <property type="entry name" value="FAD-containing monooxygenase EthA"/>
    <property type="match status" value="1"/>
</dbReference>
<evidence type="ECO:0000256" key="1">
    <source>
        <dbReference type="ARBA" id="ARBA00001974"/>
    </source>
</evidence>
<evidence type="ECO:0000256" key="2">
    <source>
        <dbReference type="ARBA" id="ARBA00010139"/>
    </source>
</evidence>
<evidence type="ECO:0000256" key="6">
    <source>
        <dbReference type="ARBA" id="ARBA00023002"/>
    </source>
</evidence>
<evidence type="ECO:0000313" key="10">
    <source>
        <dbReference type="Proteomes" id="UP000237822"/>
    </source>
</evidence>
<keyword evidence="10" id="KW-1185">Reference proteome</keyword>
<keyword evidence="3" id="KW-0285">Flavoprotein</keyword>
<dbReference type="OrthoDB" id="5168853at2"/>
<dbReference type="GO" id="GO:0050661">
    <property type="term" value="F:NADP binding"/>
    <property type="evidence" value="ECO:0007669"/>
    <property type="project" value="InterPro"/>
</dbReference>